<evidence type="ECO:0000259" key="1">
    <source>
        <dbReference type="Pfam" id="PF20405"/>
    </source>
</evidence>
<dbReference type="InterPro" id="IPR057382">
    <property type="entry name" value="TseH"/>
</dbReference>
<protein>
    <submittedName>
        <fullName evidence="3">DUF6695 family protein</fullName>
    </submittedName>
</protein>
<dbReference type="EMBL" id="JBHTKY010000001">
    <property type="protein sequence ID" value="MFD1164262.1"/>
    <property type="molecule type" value="Genomic_DNA"/>
</dbReference>
<dbReference type="Pfam" id="PF20405">
    <property type="entry name" value="DUF6695"/>
    <property type="match status" value="1"/>
</dbReference>
<sequence>MSYQDSAIILTWPDATIRGDEKWMMFFKKIGIVKNLNFKVGHTGVVLVNHRNGEMFFYDFGRYITPRGYGRARSKDSDPMLEIKVKAKIENSEIQNIEEIVKHFETLKSAMYGEGRLFFSIAKNINFDIAKEYGDQCVQEGTFPYGAVAKNNNNCSRFITRMLMKSSPKYHYWHGINLPETIKASPISNIVNVCNSRMVSSYTPQEGLKTFKMNRWKSFFFLVKQLGDNVFRNKASLLPNDIIIGAVNFGSKPISVPKHAKYLGGVGDGAWYYLNERPDNHIEISRYSTQGNLEYVVLGEAVQPIDFHADWEITYDSHMMFTHIIQNDQKIKINHIEILSTEDYKYKNLIERYA</sequence>
<gene>
    <name evidence="3" type="ORF">ACFQ2C_01445</name>
</gene>
<feature type="domain" description="DUF6695" evidence="1">
    <location>
        <begin position="260"/>
        <end position="336"/>
    </location>
</feature>
<dbReference type="Proteomes" id="UP001597205">
    <property type="component" value="Unassembled WGS sequence"/>
</dbReference>
<feature type="domain" description="Type VI secretion system effector TseH-like" evidence="2">
    <location>
        <begin position="7"/>
        <end position="170"/>
    </location>
</feature>
<proteinExistence type="predicted"/>
<name>A0ABW3RHR8_9SPHI</name>
<comment type="caution">
    <text evidence="3">The sequence shown here is derived from an EMBL/GenBank/DDBJ whole genome shotgun (WGS) entry which is preliminary data.</text>
</comment>
<reference evidence="4" key="1">
    <citation type="journal article" date="2019" name="Int. J. Syst. Evol. Microbiol.">
        <title>The Global Catalogue of Microorganisms (GCM) 10K type strain sequencing project: providing services to taxonomists for standard genome sequencing and annotation.</title>
        <authorList>
            <consortium name="The Broad Institute Genomics Platform"/>
            <consortium name="The Broad Institute Genome Sequencing Center for Infectious Disease"/>
            <person name="Wu L."/>
            <person name="Ma J."/>
        </authorList>
    </citation>
    <scope>NUCLEOTIDE SEQUENCE [LARGE SCALE GENOMIC DNA]</scope>
    <source>
        <strain evidence="4">CCUG 52468</strain>
    </source>
</reference>
<dbReference type="RefSeq" id="WP_380894482.1">
    <property type="nucleotide sequence ID" value="NZ_JBHTKY010000001.1"/>
</dbReference>
<evidence type="ECO:0000313" key="4">
    <source>
        <dbReference type="Proteomes" id="UP001597205"/>
    </source>
</evidence>
<evidence type="ECO:0000259" key="2">
    <source>
        <dbReference type="Pfam" id="PF25218"/>
    </source>
</evidence>
<evidence type="ECO:0000313" key="3">
    <source>
        <dbReference type="EMBL" id="MFD1164262.1"/>
    </source>
</evidence>
<organism evidence="3 4">
    <name type="scientific">Sphingobacterium daejeonense</name>
    <dbReference type="NCBI Taxonomy" id="371142"/>
    <lineage>
        <taxon>Bacteria</taxon>
        <taxon>Pseudomonadati</taxon>
        <taxon>Bacteroidota</taxon>
        <taxon>Sphingobacteriia</taxon>
        <taxon>Sphingobacteriales</taxon>
        <taxon>Sphingobacteriaceae</taxon>
        <taxon>Sphingobacterium</taxon>
    </lineage>
</organism>
<dbReference type="Pfam" id="PF25218">
    <property type="entry name" value="TseH"/>
    <property type="match status" value="1"/>
</dbReference>
<dbReference type="InterPro" id="IPR046517">
    <property type="entry name" value="DUF6695"/>
</dbReference>
<keyword evidence="4" id="KW-1185">Reference proteome</keyword>
<accession>A0ABW3RHR8</accession>